<proteinExistence type="predicted"/>
<feature type="domain" description="SCP" evidence="2">
    <location>
        <begin position="114"/>
        <end position="213"/>
    </location>
</feature>
<name>A0A9W7XQG3_9FUNG</name>
<dbReference type="PROSITE" id="PS51257">
    <property type="entry name" value="PROKAR_LIPOPROTEIN"/>
    <property type="match status" value="1"/>
</dbReference>
<keyword evidence="1" id="KW-0732">Signal</keyword>
<evidence type="ECO:0000313" key="4">
    <source>
        <dbReference type="Proteomes" id="UP001145021"/>
    </source>
</evidence>
<keyword evidence="4" id="KW-1185">Reference proteome</keyword>
<feature type="chain" id="PRO_5040850542" description="SCP domain-containing protein" evidence="1">
    <location>
        <begin position="20"/>
        <end position="227"/>
    </location>
</feature>
<dbReference type="InterPro" id="IPR014044">
    <property type="entry name" value="CAP_dom"/>
</dbReference>
<dbReference type="EMBL" id="JANBOH010000015">
    <property type="protein sequence ID" value="KAJ1647976.1"/>
    <property type="molecule type" value="Genomic_DNA"/>
</dbReference>
<dbReference type="InterPro" id="IPR035940">
    <property type="entry name" value="CAP_sf"/>
</dbReference>
<dbReference type="Gene3D" id="3.40.33.10">
    <property type="entry name" value="CAP"/>
    <property type="match status" value="1"/>
</dbReference>
<organism evidence="3 4">
    <name type="scientific">Coemansia asiatica</name>
    <dbReference type="NCBI Taxonomy" id="1052880"/>
    <lineage>
        <taxon>Eukaryota</taxon>
        <taxon>Fungi</taxon>
        <taxon>Fungi incertae sedis</taxon>
        <taxon>Zoopagomycota</taxon>
        <taxon>Kickxellomycotina</taxon>
        <taxon>Kickxellomycetes</taxon>
        <taxon>Kickxellales</taxon>
        <taxon>Kickxellaceae</taxon>
        <taxon>Coemansia</taxon>
    </lineage>
</organism>
<accession>A0A9W7XQG3</accession>
<dbReference type="PANTHER" id="PTHR31157">
    <property type="entry name" value="SCP DOMAIN-CONTAINING PROTEIN"/>
    <property type="match status" value="1"/>
</dbReference>
<evidence type="ECO:0000313" key="3">
    <source>
        <dbReference type="EMBL" id="KAJ1647976.1"/>
    </source>
</evidence>
<reference evidence="3" key="1">
    <citation type="submission" date="2022-07" db="EMBL/GenBank/DDBJ databases">
        <title>Phylogenomic reconstructions and comparative analyses of Kickxellomycotina fungi.</title>
        <authorList>
            <person name="Reynolds N.K."/>
            <person name="Stajich J.E."/>
            <person name="Barry K."/>
            <person name="Grigoriev I.V."/>
            <person name="Crous P."/>
            <person name="Smith M.E."/>
        </authorList>
    </citation>
    <scope>NUCLEOTIDE SEQUENCE</scope>
    <source>
        <strain evidence="3">NBRC 105413</strain>
    </source>
</reference>
<dbReference type="Proteomes" id="UP001145021">
    <property type="component" value="Unassembled WGS sequence"/>
</dbReference>
<dbReference type="CDD" id="cd05379">
    <property type="entry name" value="CAP_bacterial"/>
    <property type="match status" value="1"/>
</dbReference>
<dbReference type="AlphaFoldDB" id="A0A9W7XQG3"/>
<dbReference type="PANTHER" id="PTHR31157:SF1">
    <property type="entry name" value="SCP DOMAIN-CONTAINING PROTEIN"/>
    <property type="match status" value="1"/>
</dbReference>
<gene>
    <name evidence="3" type="ORF">LPJ64_000724</name>
</gene>
<evidence type="ECO:0000259" key="2">
    <source>
        <dbReference type="Pfam" id="PF00188"/>
    </source>
</evidence>
<evidence type="ECO:0000256" key="1">
    <source>
        <dbReference type="SAM" id="SignalP"/>
    </source>
</evidence>
<comment type="caution">
    <text evidence="3">The sequence shown here is derived from an EMBL/GenBank/DDBJ whole genome shotgun (WGS) entry which is preliminary data.</text>
</comment>
<protein>
    <recommendedName>
        <fullName evidence="2">SCP domain-containing protein</fullName>
    </recommendedName>
</protein>
<dbReference type="Pfam" id="PF00188">
    <property type="entry name" value="CAP"/>
    <property type="match status" value="1"/>
</dbReference>
<dbReference type="SUPFAM" id="SSF55797">
    <property type="entry name" value="PR-1-like"/>
    <property type="match status" value="1"/>
</dbReference>
<feature type="signal peptide" evidence="1">
    <location>
        <begin position="1"/>
        <end position="19"/>
    </location>
</feature>
<sequence>MKFGSTLLLASLFGAFACAQPANVDALAPRAYAAVNNNDVVVVTVTKTVYVKAEQVVAQPTSSSVSSSVLQPVAHAAQTANVAPIVSVAPTPVETTTAAAAAAASSDDWRTEMLSRLNAVRAAVGKSALSLDSNLNSIAQSHSQYQSSANQMTHSDPSGTLGTRLNARSIAWRGSAENIAWNQRTVASVMDAWTKSSGHYANMIGDYDRVGFGESNLFWTQDFIKKV</sequence>